<feature type="compositionally biased region" description="Pro residues" evidence="1">
    <location>
        <begin position="410"/>
        <end position="422"/>
    </location>
</feature>
<reference evidence="2" key="1">
    <citation type="journal article" date="2019" name="Front. Microbiol.">
        <title>Pandoravirus Celtis Illustrates the Microevolution Processes at Work in the Giant Pandoraviridae Genomes.</title>
        <authorList>
            <person name="Legendre M."/>
            <person name="Alempic J.M."/>
            <person name="Philippe N."/>
            <person name="Lartigue A."/>
            <person name="Jeudy S."/>
            <person name="Poirot O."/>
            <person name="Ta N.T."/>
            <person name="Nin S."/>
            <person name="Coute Y."/>
            <person name="Abergel C."/>
            <person name="Claverie J.M."/>
        </authorList>
    </citation>
    <scope>NUCLEOTIDE SEQUENCE</scope>
</reference>
<feature type="compositionally biased region" description="Polar residues" evidence="1">
    <location>
        <begin position="115"/>
        <end position="142"/>
    </location>
</feature>
<gene>
    <name evidence="2" type="ORF">pclt_cds_50</name>
</gene>
<feature type="region of interest" description="Disordered" evidence="1">
    <location>
        <begin position="347"/>
        <end position="387"/>
    </location>
</feature>
<feature type="region of interest" description="Disordered" evidence="1">
    <location>
        <begin position="406"/>
        <end position="510"/>
    </location>
</feature>
<proteinExistence type="predicted"/>
<evidence type="ECO:0000313" key="2">
    <source>
        <dbReference type="EMBL" id="QBZ80648.1"/>
    </source>
</evidence>
<protein>
    <submittedName>
        <fullName evidence="2">Atrophin-1 superfamily incomplete domain containing protein</fullName>
    </submittedName>
</protein>
<feature type="compositionally biased region" description="Basic and acidic residues" evidence="1">
    <location>
        <begin position="434"/>
        <end position="461"/>
    </location>
</feature>
<feature type="region of interest" description="Disordered" evidence="1">
    <location>
        <begin position="1"/>
        <end position="35"/>
    </location>
</feature>
<feature type="compositionally biased region" description="Low complexity" evidence="1">
    <location>
        <begin position="90"/>
        <end position="108"/>
    </location>
</feature>
<feature type="compositionally biased region" description="Polar residues" evidence="1">
    <location>
        <begin position="231"/>
        <end position="242"/>
    </location>
</feature>
<feature type="region of interest" description="Disordered" evidence="1">
    <location>
        <begin position="49"/>
        <end position="171"/>
    </location>
</feature>
<feature type="compositionally biased region" description="Low complexity" evidence="1">
    <location>
        <begin position="68"/>
        <end position="82"/>
    </location>
</feature>
<accession>A0A4D6EGG8</accession>
<dbReference type="EMBL" id="MK174290">
    <property type="protein sequence ID" value="QBZ80648.1"/>
    <property type="molecule type" value="Genomic_DNA"/>
</dbReference>
<name>A0A4D6EGG8_9VIRU</name>
<evidence type="ECO:0000256" key="1">
    <source>
        <dbReference type="SAM" id="MobiDB-lite"/>
    </source>
</evidence>
<dbReference type="Proteomes" id="UP001237152">
    <property type="component" value="Segment"/>
</dbReference>
<feature type="region of interest" description="Disordered" evidence="1">
    <location>
        <begin position="204"/>
        <end position="246"/>
    </location>
</feature>
<organism evidence="2 3">
    <name type="scientific">Pandoravirus celtis</name>
    <dbReference type="NCBI Taxonomy" id="2568002"/>
    <lineage>
        <taxon>Viruses</taxon>
        <taxon>Pandoravirus</taxon>
    </lineage>
</organism>
<sequence>MQQQQQQQPQQPPPQARPQPQRAQQIRPSTAPPVKSTIVATAAVVRATNGTAASTIRPSTAPIRPSTAPVQRPPAVVAPMQPKQAIGSNAAPPVSRAPTSTAPTSAPPKLAQPNVVAQGQRPASTAAPTSLVASTASPNTTLPLAGPPTAVRQQTPPALGPNPQVRAPIGTTLPPARIASVATAARPTVPVREPVSTVVASARQTHAPASPQSIETPMPTPSASTVPTVTCHTSASTDSAPSAVSGLPRVIDSAPLVPAAAPDPMPTTTLAVPKKDTLASPSVEPAAQDAAHMPPDHVVTPLPCAAMTQSNVDRATDHVGNNGTKDAQLSVSDTASDDTVFADSIDQDAIEAECDPTHHAKRRRTDDDNEDDAMEQEPNGDTVPVLEDNPQAATHVPFVDQAECEHAHAPTPPPYDSDPAPEPADSAWPQKVNTESRAESSPDQIDHSRLRNQKQDHRDKPTPAVDATKDLIGTNKEPRLPLVHTAPHKQGPPARESPVYPPPPPDEHRAGHRRLPGACGVQVSPCGRVIDRPVAREIALGGPWKLPADSDLDGAADGDGVNPTRTAVRFWLTRPVESVRVVGAPCEFCLAVDGAVIEPHSVGGLLEMGDVCDADSRPSRWPAGAAGDRLYRALSIVRRARIHGQAIAPGVLDLTGIETALVFRGRLDRDTLDRMVVRFATYNVWRECRSADGKTLTSGQWLYGS</sequence>
<evidence type="ECO:0000313" key="3">
    <source>
        <dbReference type="Proteomes" id="UP001237152"/>
    </source>
</evidence>
<feature type="compositionally biased region" description="Low complexity" evidence="1">
    <location>
        <begin position="221"/>
        <end position="230"/>
    </location>
</feature>